<dbReference type="AlphaFoldDB" id="A0A450YJM9"/>
<gene>
    <name evidence="1" type="ORF">BECKTC1821E_GA0114239_101344</name>
</gene>
<evidence type="ECO:0000313" key="1">
    <source>
        <dbReference type="EMBL" id="VFK41716.1"/>
    </source>
</evidence>
<proteinExistence type="predicted"/>
<reference evidence="1" key="1">
    <citation type="submission" date="2019-02" db="EMBL/GenBank/DDBJ databases">
        <authorList>
            <person name="Gruber-Vodicka R. H."/>
            <person name="Seah K. B. B."/>
        </authorList>
    </citation>
    <scope>NUCLEOTIDE SEQUENCE</scope>
    <source>
        <strain evidence="1">BECK_BZ125</strain>
    </source>
</reference>
<organism evidence="1">
    <name type="scientific">Candidatus Kentrum sp. TC</name>
    <dbReference type="NCBI Taxonomy" id="2126339"/>
    <lineage>
        <taxon>Bacteria</taxon>
        <taxon>Pseudomonadati</taxon>
        <taxon>Pseudomonadota</taxon>
        <taxon>Gammaproteobacteria</taxon>
        <taxon>Candidatus Kentrum</taxon>
    </lineage>
</organism>
<dbReference type="EMBL" id="CAADFT010000013">
    <property type="protein sequence ID" value="VFK41716.1"/>
    <property type="molecule type" value="Genomic_DNA"/>
</dbReference>
<protein>
    <submittedName>
        <fullName evidence="1">Uncharacterized protein</fullName>
    </submittedName>
</protein>
<accession>A0A450YJM9</accession>
<sequence>MNLIPGHPEKQAFLWFALRGSNLGYELASLIGSASGVIATNNSRDPRPPRFIFGFSFMIGGGVTSLHEL</sequence>
<name>A0A450YJM9_9GAMM</name>